<dbReference type="NCBIfam" id="NF006932">
    <property type="entry name" value="PRK09417.1"/>
    <property type="match status" value="1"/>
</dbReference>
<dbReference type="InterPro" id="IPR001453">
    <property type="entry name" value="MoaB/Mog_dom"/>
</dbReference>
<dbReference type="PROSITE" id="PS01078">
    <property type="entry name" value="MOCF_BIOSYNTHESIS_1"/>
    <property type="match status" value="1"/>
</dbReference>
<feature type="domain" description="MoaB/Mog" evidence="11">
    <location>
        <begin position="7"/>
        <end position="153"/>
    </location>
</feature>
<reference evidence="12" key="1">
    <citation type="submission" date="2023-08" db="EMBL/GenBank/DDBJ databases">
        <title>Emergence of clinically-relevant ST2 carbapenem-resistant Acinetobacter baumannii strains in hospital sewages in Zhejiang, East of China.</title>
        <authorList>
            <person name="Kaichao C."/>
            <person name="Zhang R."/>
        </authorList>
    </citation>
    <scope>NUCLEOTIDE SEQUENCE</scope>
    <source>
        <strain evidence="12">M-SY-60</strain>
    </source>
</reference>
<dbReference type="Pfam" id="PF00994">
    <property type="entry name" value="MoCF_biosynth"/>
    <property type="match status" value="1"/>
</dbReference>
<evidence type="ECO:0000256" key="7">
    <source>
        <dbReference type="ARBA" id="ARBA00022840"/>
    </source>
</evidence>
<proteinExistence type="inferred from homology"/>
<dbReference type="PANTHER" id="PTHR43764">
    <property type="entry name" value="MOLYBDENUM COFACTOR BIOSYNTHESIS"/>
    <property type="match status" value="1"/>
</dbReference>
<dbReference type="InterPro" id="IPR036425">
    <property type="entry name" value="MoaB/Mog-like_dom_sf"/>
</dbReference>
<gene>
    <name evidence="12" type="primary">mog</name>
    <name evidence="12" type="ORF">RFH51_09260</name>
</gene>
<dbReference type="InterPro" id="IPR008284">
    <property type="entry name" value="MoCF_biosynth_CS"/>
</dbReference>
<dbReference type="SUPFAM" id="SSF53218">
    <property type="entry name" value="Molybdenum cofactor biosynthesis proteins"/>
    <property type="match status" value="1"/>
</dbReference>
<evidence type="ECO:0000256" key="4">
    <source>
        <dbReference type="ARBA" id="ARBA00013491"/>
    </source>
</evidence>
<evidence type="ECO:0000256" key="10">
    <source>
        <dbReference type="ARBA" id="ARBA00058212"/>
    </source>
</evidence>
<evidence type="ECO:0000256" key="8">
    <source>
        <dbReference type="ARBA" id="ARBA00023150"/>
    </source>
</evidence>
<dbReference type="SMART" id="SM00852">
    <property type="entry name" value="MoCF_biosynth"/>
    <property type="match status" value="1"/>
</dbReference>
<dbReference type="Gene3D" id="3.40.980.10">
    <property type="entry name" value="MoaB/Mog-like domain"/>
    <property type="match status" value="1"/>
</dbReference>
<keyword evidence="12" id="KW-0548">Nucleotidyltransferase</keyword>
<comment type="pathway">
    <text evidence="1">Cofactor biosynthesis; molybdopterin biosynthesis.</text>
</comment>
<dbReference type="NCBIfam" id="TIGR00177">
    <property type="entry name" value="molyb_syn"/>
    <property type="match status" value="1"/>
</dbReference>
<evidence type="ECO:0000256" key="2">
    <source>
        <dbReference type="ARBA" id="ARBA00006112"/>
    </source>
</evidence>
<evidence type="ECO:0000256" key="9">
    <source>
        <dbReference type="ARBA" id="ARBA00051131"/>
    </source>
</evidence>
<evidence type="ECO:0000256" key="5">
    <source>
        <dbReference type="ARBA" id="ARBA00022679"/>
    </source>
</evidence>
<sequence>METVKIGLVSVSDRAFNGVYEDQGIPALRDWILSALKNPVEMIERLIPDEQALIEKTLINLVDHDQCDLVLTTGGTGPYPRDVTPDATLNIADRIIPGFGEQMRQVSLHFVPTAILSRQVGVIRRNSLILNLPGRPKAIKETLSGVKDKDGKTVVHGIFAAVPLCIDAIGGPYIETHHHISESFRPKNFG</sequence>
<accession>A0AAW8JKD4</accession>
<dbReference type="GO" id="GO:0061598">
    <property type="term" value="F:molybdopterin adenylyltransferase activity"/>
    <property type="evidence" value="ECO:0007669"/>
    <property type="project" value="UniProtKB-EC"/>
</dbReference>
<comment type="function">
    <text evidence="10">Catalyzes the adenylation of molybdopterin as part of the biosynthesis of the molybdenum-cofactor.</text>
</comment>
<dbReference type="PANTHER" id="PTHR43764:SF1">
    <property type="entry name" value="MOLYBDOPTERIN MOLYBDOTRANSFERASE"/>
    <property type="match status" value="1"/>
</dbReference>
<comment type="catalytic activity">
    <reaction evidence="9">
        <text>molybdopterin + ATP + H(+) = adenylyl-molybdopterin + diphosphate</text>
        <dbReference type="Rhea" id="RHEA:31331"/>
        <dbReference type="ChEBI" id="CHEBI:15378"/>
        <dbReference type="ChEBI" id="CHEBI:30616"/>
        <dbReference type="ChEBI" id="CHEBI:33019"/>
        <dbReference type="ChEBI" id="CHEBI:58698"/>
        <dbReference type="ChEBI" id="CHEBI:62727"/>
        <dbReference type="EC" id="2.7.7.75"/>
    </reaction>
</comment>
<keyword evidence="7" id="KW-0067">ATP-binding</keyword>
<name>A0AAW8JKD4_9GAMM</name>
<evidence type="ECO:0000259" key="11">
    <source>
        <dbReference type="SMART" id="SM00852"/>
    </source>
</evidence>
<dbReference type="FunFam" id="3.40.980.10:FF:000005">
    <property type="entry name" value="Molybdopterin biosynthesis mog protein"/>
    <property type="match status" value="1"/>
</dbReference>
<dbReference type="GO" id="GO:0006777">
    <property type="term" value="P:Mo-molybdopterin cofactor biosynthetic process"/>
    <property type="evidence" value="ECO:0007669"/>
    <property type="project" value="UniProtKB-KW"/>
</dbReference>
<keyword evidence="8" id="KW-0501">Molybdenum cofactor biosynthesis</keyword>
<comment type="caution">
    <text evidence="12">The sequence shown here is derived from an EMBL/GenBank/DDBJ whole genome shotgun (WGS) entry which is preliminary data.</text>
</comment>
<dbReference type="RefSeq" id="WP_308955970.1">
    <property type="nucleotide sequence ID" value="NZ_JAVICY010000008.1"/>
</dbReference>
<dbReference type="CDD" id="cd00886">
    <property type="entry name" value="MogA_MoaB"/>
    <property type="match status" value="1"/>
</dbReference>
<comment type="similarity">
    <text evidence="2">Belongs to the MoaB/Mog family.</text>
</comment>
<evidence type="ECO:0000313" key="13">
    <source>
        <dbReference type="Proteomes" id="UP001243195"/>
    </source>
</evidence>
<evidence type="ECO:0000256" key="1">
    <source>
        <dbReference type="ARBA" id="ARBA00005046"/>
    </source>
</evidence>
<protein>
    <recommendedName>
        <fullName evidence="4">Molybdopterin adenylyltransferase</fullName>
        <ecNumber evidence="3">2.7.7.75</ecNumber>
    </recommendedName>
</protein>
<dbReference type="InterPro" id="IPR051920">
    <property type="entry name" value="MPT_Adenylyltrnsfr/MoaC-Rel"/>
</dbReference>
<organism evidence="12 13">
    <name type="scientific">Acinetobacter gerneri</name>
    <dbReference type="NCBI Taxonomy" id="202952"/>
    <lineage>
        <taxon>Bacteria</taxon>
        <taxon>Pseudomonadati</taxon>
        <taxon>Pseudomonadota</taxon>
        <taxon>Gammaproteobacteria</taxon>
        <taxon>Moraxellales</taxon>
        <taxon>Moraxellaceae</taxon>
        <taxon>Acinetobacter</taxon>
    </lineage>
</organism>
<evidence type="ECO:0000313" key="12">
    <source>
        <dbReference type="EMBL" id="MDQ9071645.1"/>
    </source>
</evidence>
<dbReference type="AlphaFoldDB" id="A0AAW8JKD4"/>
<dbReference type="EC" id="2.7.7.75" evidence="3"/>
<dbReference type="Proteomes" id="UP001243195">
    <property type="component" value="Unassembled WGS sequence"/>
</dbReference>
<evidence type="ECO:0000256" key="6">
    <source>
        <dbReference type="ARBA" id="ARBA00022741"/>
    </source>
</evidence>
<evidence type="ECO:0000256" key="3">
    <source>
        <dbReference type="ARBA" id="ARBA00012509"/>
    </source>
</evidence>
<keyword evidence="5 12" id="KW-0808">Transferase</keyword>
<dbReference type="GO" id="GO:0005524">
    <property type="term" value="F:ATP binding"/>
    <property type="evidence" value="ECO:0007669"/>
    <property type="project" value="UniProtKB-KW"/>
</dbReference>
<keyword evidence="6" id="KW-0547">Nucleotide-binding</keyword>
<dbReference type="EMBL" id="JAVIDA010000010">
    <property type="protein sequence ID" value="MDQ9071645.1"/>
    <property type="molecule type" value="Genomic_DNA"/>
</dbReference>